<keyword evidence="1 4" id="KW-0413">Isomerase</keyword>
<proteinExistence type="inferred from homology"/>
<dbReference type="NCBIfam" id="TIGR00236">
    <property type="entry name" value="wecB"/>
    <property type="match status" value="1"/>
</dbReference>
<dbReference type="RefSeq" id="WP_303701883.1">
    <property type="nucleotide sequence ID" value="NZ_VSIV01000308.1"/>
</dbReference>
<protein>
    <submittedName>
        <fullName evidence="4">UDP-N-acetylglucosamine 2-epimerase (Non-hydrolyzing)</fullName>
        <ecNumber evidence="4">5.1.3.14</ecNumber>
    </submittedName>
</protein>
<dbReference type="Proteomes" id="UP000323337">
    <property type="component" value="Unassembled WGS sequence"/>
</dbReference>
<gene>
    <name evidence="4" type="ORF">FXF49_10665</name>
</gene>
<dbReference type="EMBL" id="VSIV01000308">
    <property type="protein sequence ID" value="TYB32605.1"/>
    <property type="molecule type" value="Genomic_DNA"/>
</dbReference>
<evidence type="ECO:0000256" key="2">
    <source>
        <dbReference type="SAM" id="MobiDB-lite"/>
    </source>
</evidence>
<feature type="region of interest" description="Disordered" evidence="2">
    <location>
        <begin position="21"/>
        <end position="53"/>
    </location>
</feature>
<dbReference type="Gene3D" id="3.40.50.2000">
    <property type="entry name" value="Glycogen Phosphorylase B"/>
    <property type="match status" value="2"/>
</dbReference>
<dbReference type="CDD" id="cd03786">
    <property type="entry name" value="GTB_UDP-GlcNAc_2-Epimerase"/>
    <property type="match status" value="1"/>
</dbReference>
<dbReference type="InterPro" id="IPR003331">
    <property type="entry name" value="UDP_GlcNAc_Epimerase_2_dom"/>
</dbReference>
<dbReference type="AlphaFoldDB" id="A0A5D0ML09"/>
<name>A0A5D0ML09_FLESI</name>
<feature type="domain" description="UDP-N-acetylglucosamine 2-epimerase" evidence="3">
    <location>
        <begin position="58"/>
        <end position="395"/>
    </location>
</feature>
<dbReference type="PANTHER" id="PTHR43174">
    <property type="entry name" value="UDP-N-ACETYLGLUCOSAMINE 2-EPIMERASE"/>
    <property type="match status" value="1"/>
</dbReference>
<sequence length="400" mass="45076">MKILTILGARPQFIKAGSVSRAIKESGRGRESGSECEKRNPYDRTRSLSHSHSHTYSQHLNEVIVHTGQHYDDNMSDIFFEQMKIPKPDYNLGVKASTHASMTGQMMEKIEEVALKEKPDWILVYGDTNSTLAGALVGSKLHIKLAHVEAGLRSFNMKMPEEVNRILTDRISTILFCPTETAVENLKAEGFPFRLSSGSYQRIVNVGDVMQDGAIFYKQYAQKPQSLSHSRPLENFILCTVHRAENTDDPERLSNIFAALNVIAEEKQIILPLHPRTKKILEKTQTSHSHSHLTIIDPVGYLEMVWLLEHSSLVMTDSGGLQKEAYFFGKPCITLRDETEWVELVESGANTLAGADKEKIVSSFHQFNQCTNKQIHQATNLYGDGKASEKIVKELTEYEQ</sequence>
<reference evidence="4 5" key="1">
    <citation type="submission" date="2019-08" db="EMBL/GenBank/DDBJ databases">
        <title>Genomic characterization of a novel candidate phylum (ARYD3) from a high temperature, high salinity tertiary oil reservoir in north central Oklahoma, USA.</title>
        <authorList>
            <person name="Youssef N.H."/>
            <person name="Yadav A."/>
            <person name="Elshahed M.S."/>
        </authorList>
    </citation>
    <scope>NUCLEOTIDE SEQUENCE [LARGE SCALE GENOMIC DNA]</scope>
    <source>
        <strain evidence="4">ARYD1</strain>
    </source>
</reference>
<dbReference type="SUPFAM" id="SSF53756">
    <property type="entry name" value="UDP-Glycosyltransferase/glycogen phosphorylase"/>
    <property type="match status" value="1"/>
</dbReference>
<dbReference type="Pfam" id="PF02350">
    <property type="entry name" value="Epimerase_2"/>
    <property type="match status" value="1"/>
</dbReference>
<comment type="similarity">
    <text evidence="1">Belongs to the UDP-N-acetylglucosamine 2-epimerase family.</text>
</comment>
<evidence type="ECO:0000313" key="5">
    <source>
        <dbReference type="Proteomes" id="UP000323337"/>
    </source>
</evidence>
<evidence type="ECO:0000313" key="4">
    <source>
        <dbReference type="EMBL" id="TYB32605.1"/>
    </source>
</evidence>
<accession>A0A5D0ML09</accession>
<organism evidence="4 5">
    <name type="scientific">Flexistipes sinusarabici</name>
    <dbReference type="NCBI Taxonomy" id="2352"/>
    <lineage>
        <taxon>Bacteria</taxon>
        <taxon>Pseudomonadati</taxon>
        <taxon>Deferribacterota</taxon>
        <taxon>Deferribacteres</taxon>
        <taxon>Deferribacterales</taxon>
        <taxon>Flexistipitaceae</taxon>
        <taxon>Flexistipes</taxon>
    </lineage>
</organism>
<dbReference type="PANTHER" id="PTHR43174:SF1">
    <property type="entry name" value="UDP-N-ACETYLGLUCOSAMINE 2-EPIMERASE"/>
    <property type="match status" value="1"/>
</dbReference>
<dbReference type="InterPro" id="IPR029767">
    <property type="entry name" value="WecB-like"/>
</dbReference>
<evidence type="ECO:0000259" key="3">
    <source>
        <dbReference type="Pfam" id="PF02350"/>
    </source>
</evidence>
<dbReference type="EC" id="5.1.3.14" evidence="4"/>
<feature type="compositionally biased region" description="Basic and acidic residues" evidence="2">
    <location>
        <begin position="22"/>
        <end position="46"/>
    </location>
</feature>
<evidence type="ECO:0000256" key="1">
    <source>
        <dbReference type="RuleBase" id="RU003513"/>
    </source>
</evidence>
<dbReference type="GO" id="GO:0008761">
    <property type="term" value="F:UDP-N-acetylglucosamine 2-epimerase activity"/>
    <property type="evidence" value="ECO:0007669"/>
    <property type="project" value="UniProtKB-EC"/>
</dbReference>
<comment type="caution">
    <text evidence="4">The sequence shown here is derived from an EMBL/GenBank/DDBJ whole genome shotgun (WGS) entry which is preliminary data.</text>
</comment>